<dbReference type="SUPFAM" id="SSF53756">
    <property type="entry name" value="UDP-Glycosyltransferase/glycogen phosphorylase"/>
    <property type="match status" value="1"/>
</dbReference>
<evidence type="ECO:0000313" key="1">
    <source>
        <dbReference type="EMBL" id="MBA2116690.1"/>
    </source>
</evidence>
<protein>
    <recommendedName>
        <fullName evidence="3">Glycosyl transferase family 28 C-terminal domain-containing protein</fullName>
    </recommendedName>
</protein>
<dbReference type="EMBL" id="JABRWO010000011">
    <property type="protein sequence ID" value="MBA2116690.1"/>
    <property type="molecule type" value="Genomic_DNA"/>
</dbReference>
<comment type="caution">
    <text evidence="1">The sequence shown here is derived from an EMBL/GenBank/DDBJ whole genome shotgun (WGS) entry which is preliminary data.</text>
</comment>
<evidence type="ECO:0008006" key="3">
    <source>
        <dbReference type="Google" id="ProtNLM"/>
    </source>
</evidence>
<dbReference type="AlphaFoldDB" id="A0A7V9A8P0"/>
<sequence>MAHIVFGWELGGGYGHLGPFRPVAERLMASGHRITLIVKDLARAGAAFGDLDVQLYQAPVKIGKAIPHTPSPATFGHLLQNVGFGDPEELRAMVQAWRNLYHLIRPDCLVLDHAPTGILASRGLSIPSFTIGTGFFCPVDEFPLREMAPWRPLPKEDRASNELKFVNRINGILQSNQQPKIDRIGQIYSDVTANLLTTFQELDHYPHRQGGEYLGAWSAKKQIRGGDSAETLWPDGEGLKVYAYLKPFRAIKDLLRWLGGQGCSTLVVGDGLNTAELGQSLPPNVRLADRHFDLATVVKSCDLAIMNGNHGTCCEFLLAGRPVFHIPLTFEQAVFSRRTHELGVSLDAVPNQTQQVIQQLSAMMKSCSFRDQAETFAAQYAEFEPEQAMERCTGIIKQFL</sequence>
<reference evidence="1 2" key="1">
    <citation type="submission" date="2020-05" db="EMBL/GenBank/DDBJ databases">
        <title>Bremerella alba sp. nov., a novel planctomycete isolated from the surface of the macroalga Fucus spiralis.</title>
        <authorList>
            <person name="Godinho O."/>
            <person name="Botelho R."/>
            <person name="Albuquerque L."/>
            <person name="Wiegand S."/>
            <person name="Da Costa M.S."/>
            <person name="Lobo-Da-Cunha A."/>
            <person name="Jogler C."/>
            <person name="Lage O.M."/>
        </authorList>
    </citation>
    <scope>NUCLEOTIDE SEQUENCE [LARGE SCALE GENOMIC DNA]</scope>
    <source>
        <strain evidence="1 2">FF15</strain>
    </source>
</reference>
<accession>A0A7V9A8P0</accession>
<dbReference type="RefSeq" id="WP_207398091.1">
    <property type="nucleotide sequence ID" value="NZ_JABRWO010000011.1"/>
</dbReference>
<evidence type="ECO:0000313" key="2">
    <source>
        <dbReference type="Proteomes" id="UP000551616"/>
    </source>
</evidence>
<dbReference type="Proteomes" id="UP000551616">
    <property type="component" value="Unassembled WGS sequence"/>
</dbReference>
<keyword evidence="2" id="KW-1185">Reference proteome</keyword>
<name>A0A7V9A8P0_9BACT</name>
<dbReference type="Gene3D" id="3.40.50.2000">
    <property type="entry name" value="Glycogen Phosphorylase B"/>
    <property type="match status" value="2"/>
</dbReference>
<gene>
    <name evidence="1" type="ORF">HOV93_38820</name>
</gene>
<organism evidence="1 2">
    <name type="scientific">Bremerella alba</name>
    <dbReference type="NCBI Taxonomy" id="980252"/>
    <lineage>
        <taxon>Bacteria</taxon>
        <taxon>Pseudomonadati</taxon>
        <taxon>Planctomycetota</taxon>
        <taxon>Planctomycetia</taxon>
        <taxon>Pirellulales</taxon>
        <taxon>Pirellulaceae</taxon>
        <taxon>Bremerella</taxon>
    </lineage>
</organism>
<proteinExistence type="predicted"/>